<dbReference type="OrthoDB" id="410104at2759"/>
<evidence type="ECO:0000313" key="3">
    <source>
        <dbReference type="Proteomes" id="UP000299102"/>
    </source>
</evidence>
<dbReference type="Pfam" id="PF00078">
    <property type="entry name" value="RVT_1"/>
    <property type="match status" value="1"/>
</dbReference>
<gene>
    <name evidence="2" type="ORF">EVAR_45440_1</name>
</gene>
<organism evidence="2 3">
    <name type="scientific">Eumeta variegata</name>
    <name type="common">Bagworm moth</name>
    <name type="synonym">Eumeta japonica</name>
    <dbReference type="NCBI Taxonomy" id="151549"/>
    <lineage>
        <taxon>Eukaryota</taxon>
        <taxon>Metazoa</taxon>
        <taxon>Ecdysozoa</taxon>
        <taxon>Arthropoda</taxon>
        <taxon>Hexapoda</taxon>
        <taxon>Insecta</taxon>
        <taxon>Pterygota</taxon>
        <taxon>Neoptera</taxon>
        <taxon>Endopterygota</taxon>
        <taxon>Lepidoptera</taxon>
        <taxon>Glossata</taxon>
        <taxon>Ditrysia</taxon>
        <taxon>Tineoidea</taxon>
        <taxon>Psychidae</taxon>
        <taxon>Oiketicinae</taxon>
        <taxon>Eumeta</taxon>
    </lineage>
</organism>
<dbReference type="AlphaFoldDB" id="A0A4C1YFT7"/>
<sequence>MPTRAEPRAKASFPIKRGVRQGDPLSPKLFSPVLENIFLKLNWEDFGLNINRFRLNHLRFTDGLVLFEEKPEILKQMIQSLSKESETARLK</sequence>
<proteinExistence type="predicted"/>
<dbReference type="EMBL" id="BGZK01001241">
    <property type="protein sequence ID" value="GBP75241.1"/>
    <property type="molecule type" value="Genomic_DNA"/>
</dbReference>
<dbReference type="Proteomes" id="UP000299102">
    <property type="component" value="Unassembled WGS sequence"/>
</dbReference>
<name>A0A4C1YFT7_EUMVA</name>
<evidence type="ECO:0000259" key="1">
    <source>
        <dbReference type="Pfam" id="PF00078"/>
    </source>
</evidence>
<dbReference type="InterPro" id="IPR000477">
    <property type="entry name" value="RT_dom"/>
</dbReference>
<keyword evidence="3" id="KW-1185">Reference proteome</keyword>
<comment type="caution">
    <text evidence="2">The sequence shown here is derived from an EMBL/GenBank/DDBJ whole genome shotgun (WGS) entry which is preliminary data.</text>
</comment>
<evidence type="ECO:0000313" key="2">
    <source>
        <dbReference type="EMBL" id="GBP75241.1"/>
    </source>
</evidence>
<accession>A0A4C1YFT7</accession>
<reference evidence="2 3" key="1">
    <citation type="journal article" date="2019" name="Commun. Biol.">
        <title>The bagworm genome reveals a unique fibroin gene that provides high tensile strength.</title>
        <authorList>
            <person name="Kono N."/>
            <person name="Nakamura H."/>
            <person name="Ohtoshi R."/>
            <person name="Tomita M."/>
            <person name="Numata K."/>
            <person name="Arakawa K."/>
        </authorList>
    </citation>
    <scope>NUCLEOTIDE SEQUENCE [LARGE SCALE GENOMIC DNA]</scope>
</reference>
<feature type="domain" description="Reverse transcriptase" evidence="1">
    <location>
        <begin position="11"/>
        <end position="90"/>
    </location>
</feature>
<protein>
    <recommendedName>
        <fullName evidence="1">Reverse transcriptase domain-containing protein</fullName>
    </recommendedName>
</protein>